<dbReference type="Proteomes" id="UP000540412">
    <property type="component" value="Unassembled WGS sequence"/>
</dbReference>
<proteinExistence type="predicted"/>
<dbReference type="EMBL" id="JACHIT010000002">
    <property type="protein sequence ID" value="MBB5915810.1"/>
    <property type="molecule type" value="Genomic_DNA"/>
</dbReference>
<evidence type="ECO:0000313" key="3">
    <source>
        <dbReference type="Proteomes" id="UP000540412"/>
    </source>
</evidence>
<dbReference type="InterPro" id="IPR052526">
    <property type="entry name" value="HTH-type_Bedaq_tolerance"/>
</dbReference>
<evidence type="ECO:0000259" key="1">
    <source>
        <dbReference type="PROSITE" id="PS50995"/>
    </source>
</evidence>
<dbReference type="RefSeq" id="WP_040748778.1">
    <property type="nucleotide sequence ID" value="NZ_JACHIT010000002.1"/>
</dbReference>
<dbReference type="InterPro" id="IPR000835">
    <property type="entry name" value="HTH_MarR-typ"/>
</dbReference>
<dbReference type="GO" id="GO:0003700">
    <property type="term" value="F:DNA-binding transcription factor activity"/>
    <property type="evidence" value="ECO:0007669"/>
    <property type="project" value="InterPro"/>
</dbReference>
<name>A0A7W9UKM7_9NOCA</name>
<gene>
    <name evidence="2" type="ORF">BJY24_004722</name>
</gene>
<evidence type="ECO:0000313" key="2">
    <source>
        <dbReference type="EMBL" id="MBB5915810.1"/>
    </source>
</evidence>
<reference evidence="2 3" key="1">
    <citation type="submission" date="2020-08" db="EMBL/GenBank/DDBJ databases">
        <title>Sequencing the genomes of 1000 actinobacteria strains.</title>
        <authorList>
            <person name="Klenk H.-P."/>
        </authorList>
    </citation>
    <scope>NUCLEOTIDE SEQUENCE [LARGE SCALE GENOMIC DNA]</scope>
    <source>
        <strain evidence="2 3">DSM 43582</strain>
    </source>
</reference>
<organism evidence="2 3">
    <name type="scientific">Nocardia transvalensis</name>
    <dbReference type="NCBI Taxonomy" id="37333"/>
    <lineage>
        <taxon>Bacteria</taxon>
        <taxon>Bacillati</taxon>
        <taxon>Actinomycetota</taxon>
        <taxon>Actinomycetes</taxon>
        <taxon>Mycobacteriales</taxon>
        <taxon>Nocardiaceae</taxon>
        <taxon>Nocardia</taxon>
    </lineage>
</organism>
<dbReference type="InterPro" id="IPR036390">
    <property type="entry name" value="WH_DNA-bd_sf"/>
</dbReference>
<keyword evidence="3" id="KW-1185">Reference proteome</keyword>
<dbReference type="SUPFAM" id="SSF46785">
    <property type="entry name" value="Winged helix' DNA-binding domain"/>
    <property type="match status" value="1"/>
</dbReference>
<dbReference type="PROSITE" id="PS50995">
    <property type="entry name" value="HTH_MARR_2"/>
    <property type="match status" value="1"/>
</dbReference>
<comment type="caution">
    <text evidence="2">The sequence shown here is derived from an EMBL/GenBank/DDBJ whole genome shotgun (WGS) entry which is preliminary data.</text>
</comment>
<dbReference type="Gene3D" id="1.10.10.10">
    <property type="entry name" value="Winged helix-like DNA-binding domain superfamily/Winged helix DNA-binding domain"/>
    <property type="match status" value="1"/>
</dbReference>
<dbReference type="PANTHER" id="PTHR39515">
    <property type="entry name" value="CONSERVED PROTEIN"/>
    <property type="match status" value="1"/>
</dbReference>
<protein>
    <submittedName>
        <fullName evidence="2">DNA-binding MarR family transcriptional regulator</fullName>
    </submittedName>
</protein>
<sequence length="147" mass="16182">MSDSTPAADSSALAARELRVLVSRLRRRFLEAAGDDELTPSQLSVLGRLHRGATTASDIAAAEHVRPQAAAAWLAGLDERGLIERHPDPDDRRRQLVSLSEDGRALFEGRTKAKDEWLSTALRERYTEAERQTVLDALALLDRLGQA</sequence>
<keyword evidence="2" id="KW-0238">DNA-binding</keyword>
<dbReference type="GO" id="GO:0003677">
    <property type="term" value="F:DNA binding"/>
    <property type="evidence" value="ECO:0007669"/>
    <property type="project" value="UniProtKB-KW"/>
</dbReference>
<feature type="domain" description="HTH marR-type" evidence="1">
    <location>
        <begin position="11"/>
        <end position="143"/>
    </location>
</feature>
<dbReference type="SMART" id="SM00347">
    <property type="entry name" value="HTH_MARR"/>
    <property type="match status" value="1"/>
</dbReference>
<dbReference type="InterPro" id="IPR036388">
    <property type="entry name" value="WH-like_DNA-bd_sf"/>
</dbReference>
<dbReference type="AlphaFoldDB" id="A0A7W9UKM7"/>
<accession>A0A7W9UKM7</accession>
<dbReference type="Gene3D" id="1.10.287.100">
    <property type="match status" value="1"/>
</dbReference>
<dbReference type="PANTHER" id="PTHR39515:SF2">
    <property type="entry name" value="HTH-TYPE TRANSCRIPTIONAL REGULATOR RV0880"/>
    <property type="match status" value="1"/>
</dbReference>
<dbReference type="Pfam" id="PF01047">
    <property type="entry name" value="MarR"/>
    <property type="match status" value="1"/>
</dbReference>